<evidence type="ECO:0000313" key="2">
    <source>
        <dbReference type="Proteomes" id="UP001194468"/>
    </source>
</evidence>
<organism evidence="1 2">
    <name type="scientific">Boletus edulis BED1</name>
    <dbReference type="NCBI Taxonomy" id="1328754"/>
    <lineage>
        <taxon>Eukaryota</taxon>
        <taxon>Fungi</taxon>
        <taxon>Dikarya</taxon>
        <taxon>Basidiomycota</taxon>
        <taxon>Agaricomycotina</taxon>
        <taxon>Agaricomycetes</taxon>
        <taxon>Agaricomycetidae</taxon>
        <taxon>Boletales</taxon>
        <taxon>Boletineae</taxon>
        <taxon>Boletaceae</taxon>
        <taxon>Boletoideae</taxon>
        <taxon>Boletus</taxon>
    </lineage>
</organism>
<evidence type="ECO:0000313" key="1">
    <source>
        <dbReference type="EMBL" id="KAF8414420.1"/>
    </source>
</evidence>
<comment type="caution">
    <text evidence="1">The sequence shown here is derived from an EMBL/GenBank/DDBJ whole genome shotgun (WGS) entry which is preliminary data.</text>
</comment>
<reference evidence="1" key="1">
    <citation type="submission" date="2019-10" db="EMBL/GenBank/DDBJ databases">
        <authorList>
            <consortium name="DOE Joint Genome Institute"/>
            <person name="Kuo A."/>
            <person name="Miyauchi S."/>
            <person name="Kiss E."/>
            <person name="Drula E."/>
            <person name="Kohler A."/>
            <person name="Sanchez-Garcia M."/>
            <person name="Andreopoulos B."/>
            <person name="Barry K.W."/>
            <person name="Bonito G."/>
            <person name="Buee M."/>
            <person name="Carver A."/>
            <person name="Chen C."/>
            <person name="Cichocki N."/>
            <person name="Clum A."/>
            <person name="Culley D."/>
            <person name="Crous P.W."/>
            <person name="Fauchery L."/>
            <person name="Girlanda M."/>
            <person name="Hayes R."/>
            <person name="Keri Z."/>
            <person name="LaButti K."/>
            <person name="Lipzen A."/>
            <person name="Lombard V."/>
            <person name="Magnuson J."/>
            <person name="Maillard F."/>
            <person name="Morin E."/>
            <person name="Murat C."/>
            <person name="Nolan M."/>
            <person name="Ohm R."/>
            <person name="Pangilinan J."/>
            <person name="Pereira M."/>
            <person name="Perotto S."/>
            <person name="Peter M."/>
            <person name="Riley R."/>
            <person name="Sitrit Y."/>
            <person name="Stielow B."/>
            <person name="Szollosi G."/>
            <person name="Zifcakova L."/>
            <person name="Stursova M."/>
            <person name="Spatafora J.W."/>
            <person name="Tedersoo L."/>
            <person name="Vaario L.-M."/>
            <person name="Yamada A."/>
            <person name="Yan M."/>
            <person name="Wang P."/>
            <person name="Xu J."/>
            <person name="Bruns T."/>
            <person name="Baldrian P."/>
            <person name="Vilgalys R."/>
            <person name="Henrissat B."/>
            <person name="Grigoriev I.V."/>
            <person name="Hibbett D."/>
            <person name="Nagy L.G."/>
            <person name="Martin F.M."/>
        </authorList>
    </citation>
    <scope>NUCLEOTIDE SEQUENCE</scope>
    <source>
        <strain evidence="1">BED1</strain>
    </source>
</reference>
<gene>
    <name evidence="1" type="ORF">L210DRAFT_3592932</name>
</gene>
<proteinExistence type="predicted"/>
<accession>A0AAD4G534</accession>
<dbReference type="EMBL" id="WHUW01000536">
    <property type="protein sequence ID" value="KAF8414420.1"/>
    <property type="molecule type" value="Genomic_DNA"/>
</dbReference>
<keyword evidence="2" id="KW-1185">Reference proteome</keyword>
<dbReference type="Proteomes" id="UP001194468">
    <property type="component" value="Unassembled WGS sequence"/>
</dbReference>
<reference evidence="1" key="2">
    <citation type="journal article" date="2020" name="Nat. Commun.">
        <title>Large-scale genome sequencing of mycorrhizal fungi provides insights into the early evolution of symbiotic traits.</title>
        <authorList>
            <person name="Miyauchi S."/>
            <person name="Kiss E."/>
            <person name="Kuo A."/>
            <person name="Drula E."/>
            <person name="Kohler A."/>
            <person name="Sanchez-Garcia M."/>
            <person name="Morin E."/>
            <person name="Andreopoulos B."/>
            <person name="Barry K.W."/>
            <person name="Bonito G."/>
            <person name="Buee M."/>
            <person name="Carver A."/>
            <person name="Chen C."/>
            <person name="Cichocki N."/>
            <person name="Clum A."/>
            <person name="Culley D."/>
            <person name="Crous P.W."/>
            <person name="Fauchery L."/>
            <person name="Girlanda M."/>
            <person name="Hayes R.D."/>
            <person name="Keri Z."/>
            <person name="LaButti K."/>
            <person name="Lipzen A."/>
            <person name="Lombard V."/>
            <person name="Magnuson J."/>
            <person name="Maillard F."/>
            <person name="Murat C."/>
            <person name="Nolan M."/>
            <person name="Ohm R.A."/>
            <person name="Pangilinan J."/>
            <person name="Pereira M.F."/>
            <person name="Perotto S."/>
            <person name="Peter M."/>
            <person name="Pfister S."/>
            <person name="Riley R."/>
            <person name="Sitrit Y."/>
            <person name="Stielow J.B."/>
            <person name="Szollosi G."/>
            <person name="Zifcakova L."/>
            <person name="Stursova M."/>
            <person name="Spatafora J.W."/>
            <person name="Tedersoo L."/>
            <person name="Vaario L.M."/>
            <person name="Yamada A."/>
            <person name="Yan M."/>
            <person name="Wang P."/>
            <person name="Xu J."/>
            <person name="Bruns T."/>
            <person name="Baldrian P."/>
            <person name="Vilgalys R."/>
            <person name="Dunand C."/>
            <person name="Henrissat B."/>
            <person name="Grigoriev I.V."/>
            <person name="Hibbett D."/>
            <person name="Nagy L.G."/>
            <person name="Martin F.M."/>
        </authorList>
    </citation>
    <scope>NUCLEOTIDE SEQUENCE</scope>
    <source>
        <strain evidence="1">BED1</strain>
    </source>
</reference>
<protein>
    <submittedName>
        <fullName evidence="1">Uncharacterized protein</fullName>
    </submittedName>
</protein>
<name>A0AAD4G534_BOLED</name>
<sequence>MRSAGPLAAGGVSWAGTHVLHERVFNPNGNCPRAVFHRPASPREPRVEVSTFYHRNVPPCVRSMLMRQRLTAFFLRIVALRPESTVTQSYNDSAPRCHADDE</sequence>
<dbReference type="AlphaFoldDB" id="A0AAD4G534"/>